<feature type="domain" description="Integrator complex subunit 5 C-terminal" evidence="15">
    <location>
        <begin position="191"/>
        <end position="851"/>
    </location>
</feature>
<keyword evidence="6" id="KW-0547">Nucleotide-binding</keyword>
<evidence type="ECO:0000256" key="5">
    <source>
        <dbReference type="ARBA" id="ARBA00022490"/>
    </source>
</evidence>
<keyword evidence="9" id="KW-0342">GTP-binding</keyword>
<evidence type="ECO:0000256" key="1">
    <source>
        <dbReference type="ARBA" id="ARBA00004123"/>
    </source>
</evidence>
<keyword evidence="17" id="KW-1185">Reference proteome</keyword>
<evidence type="ECO:0000256" key="12">
    <source>
        <dbReference type="ARBA" id="ARBA00083137"/>
    </source>
</evidence>
<dbReference type="GO" id="GO:0005525">
    <property type="term" value="F:GTP binding"/>
    <property type="evidence" value="ECO:0007669"/>
    <property type="project" value="UniProtKB-KW"/>
</dbReference>
<comment type="subcellular location">
    <subcellularLocation>
        <location evidence="2">Cytoplasm</location>
    </subcellularLocation>
    <subcellularLocation>
        <location evidence="1">Nucleus</location>
    </subcellularLocation>
</comment>
<keyword evidence="5" id="KW-0963">Cytoplasm</keyword>
<dbReference type="InterPro" id="IPR030230">
    <property type="entry name" value="Gpn1/Npa3/XAB1"/>
</dbReference>
<dbReference type="Pfam" id="PF14837">
    <property type="entry name" value="INTS5_N"/>
    <property type="match status" value="1"/>
</dbReference>
<dbReference type="Pfam" id="PF14838">
    <property type="entry name" value="INTS5_C"/>
    <property type="match status" value="1"/>
</dbReference>
<name>A0A8J2VYU2_9NEOP</name>
<dbReference type="InterPro" id="IPR027417">
    <property type="entry name" value="P-loop_NTPase"/>
</dbReference>
<evidence type="ECO:0000256" key="4">
    <source>
        <dbReference type="ARBA" id="ARBA00014579"/>
    </source>
</evidence>
<dbReference type="Proteomes" id="UP000789524">
    <property type="component" value="Unassembled WGS sequence"/>
</dbReference>
<comment type="function">
    <text evidence="11">Small GTPase required for proper nuclear import of RNA polymerase II (RNAPII). May act at an RNAP assembly step prior to nuclear import.</text>
</comment>
<evidence type="ECO:0000256" key="3">
    <source>
        <dbReference type="ARBA" id="ARBA00005290"/>
    </source>
</evidence>
<evidence type="ECO:0000259" key="15">
    <source>
        <dbReference type="Pfam" id="PF14838"/>
    </source>
</evidence>
<dbReference type="OrthoDB" id="69088at2759"/>
<keyword evidence="10" id="KW-0539">Nucleus</keyword>
<sequence>MSNQNKATLSVDLNSFIYGVSRRNFQNAPELTKIGIGLLKNFPAARDAVLEYFAMVFHDAVNISLNQDYEPDSNNNGSLESVSMIGPELCNLGESWAPFIAPWCINLIMDIATEKANLPNATLQNTDPIRILLDITTQNLTLLNSEERAKCIDMMLGCRACSWAVGLVGRAEPALVAPRALALSPDAARAVLAHLANHPPALYHVRAALVDLFQEAIREDGNPDKKREVIPYLLNLASKSDIVLKALTQDIENTLTDEVVLRLQTVPCRGEAVTPAALVALLMRCDARCYLLLLKHAQMNTFCRHLLEQLLQKLEYENLFPESKIPLLISCAEEINILREKLLVGNKLEQYSIARILILVSYNFPSEFVSTISYLLQHSRSDTTLALLVRIISGTSNMHIPNDETLDIERYQNFVKTGVEYALRDAMIADTQIKKCFIDNVSSDQKTFLHHLCLNIITLLRWENSGRVSSLRSRSIARAVEASVYRLGAVLRERACELRERPAATALSLPDMPTCHALAQVLDRIDLTGTKSPPPSVEAILKVVQATVKYFFRCLLEDDIMQKVRGVQTACGLFRKVCGYSKVARNAALRDLLEASLFRYERVFTQHDRHDRQTAADDLLLYMNRKHGPITQLTQSHTSVFHAGVIGKGARKHSADDAPPTDILTRDNELLMGALMACMQEGNSGIVEGATSVSLLLVELISPDVMYNGLPWPDEDFTKQVSIERELYTRVCVERCGVARACLRRCGRARPALCLSAALLRAAAASLLHRLRAHLDRHTQSSELSQELSALKELLTLMTLGQLLPHPLSHMLELAPELTATETVQVLRDCLWNYTRDHVPSPALFTCDATGMAGAGKTSFTRRLAGKVTNGVRPYLINLDPACREVPYPANIDVRDTVNYKEVMKQYGLGPNGGIVTALNLFSTKFGQVVDLIEKAGKKHKYCILDTPGQIEVFTWSASGTIITETLASSCPTVVVYIMDTVRSVSPVTFMSNMLYACSILYKTRLPFIVVMNKTDVVNNSYAVEWMRDFEAFQESLDAEGDGEGNSYVGNLTRSMALALDSFYTGLRCCGVSAHTGEGIDEFFKLVDEAAEEYEKDYKADWLKMREEKLNEQKKREEELKKPIKTDPNTIIEKPNLIEEVPGGREISDMYLSHPGDESSSDDEGEETREIDDKPEDVAEFQEFIRNHIKTNNNKT</sequence>
<dbReference type="GO" id="GO:0005737">
    <property type="term" value="C:cytoplasm"/>
    <property type="evidence" value="ECO:0007669"/>
    <property type="project" value="UniProtKB-SubCell"/>
</dbReference>
<evidence type="ECO:0000256" key="9">
    <source>
        <dbReference type="ARBA" id="ARBA00023134"/>
    </source>
</evidence>
<dbReference type="GO" id="GO:0005634">
    <property type="term" value="C:nucleus"/>
    <property type="evidence" value="ECO:0007669"/>
    <property type="project" value="UniProtKB-SubCell"/>
</dbReference>
<feature type="domain" description="Integrator complex subunit 5 N-terminal" evidence="14">
    <location>
        <begin position="10"/>
        <end position="157"/>
    </location>
</feature>
<keyword evidence="7" id="KW-0378">Hydrolase</keyword>
<evidence type="ECO:0000256" key="10">
    <source>
        <dbReference type="ARBA" id="ARBA00023242"/>
    </source>
</evidence>
<evidence type="ECO:0000256" key="2">
    <source>
        <dbReference type="ARBA" id="ARBA00004496"/>
    </source>
</evidence>
<dbReference type="PANTHER" id="PTHR21231:SF8">
    <property type="entry name" value="GPN-LOOP GTPASE 1"/>
    <property type="match status" value="1"/>
</dbReference>
<comment type="caution">
    <text evidence="16">The sequence shown here is derived from an EMBL/GenBank/DDBJ whole genome shotgun (WGS) entry which is preliminary data.</text>
</comment>
<evidence type="ECO:0000259" key="14">
    <source>
        <dbReference type="Pfam" id="PF14837"/>
    </source>
</evidence>
<reference evidence="16" key="1">
    <citation type="submission" date="2021-09" db="EMBL/GenBank/DDBJ databases">
        <authorList>
            <person name="Martin H S."/>
        </authorList>
    </citation>
    <scope>NUCLEOTIDE SEQUENCE</scope>
</reference>
<dbReference type="SUPFAM" id="SSF52540">
    <property type="entry name" value="P-loop containing nucleoside triphosphate hydrolases"/>
    <property type="match status" value="1"/>
</dbReference>
<evidence type="ECO:0000256" key="13">
    <source>
        <dbReference type="SAM" id="MobiDB-lite"/>
    </source>
</evidence>
<evidence type="ECO:0000256" key="11">
    <source>
        <dbReference type="ARBA" id="ARBA00055682"/>
    </source>
</evidence>
<gene>
    <name evidence="16" type="ORF">DCHRY22_LOCUS1914</name>
</gene>
<dbReference type="EMBL" id="CAKASE010000045">
    <property type="protein sequence ID" value="CAG9560200.1"/>
    <property type="molecule type" value="Genomic_DNA"/>
</dbReference>
<organism evidence="16 17">
    <name type="scientific">Danaus chrysippus</name>
    <name type="common">African queen</name>
    <dbReference type="NCBI Taxonomy" id="151541"/>
    <lineage>
        <taxon>Eukaryota</taxon>
        <taxon>Metazoa</taxon>
        <taxon>Ecdysozoa</taxon>
        <taxon>Arthropoda</taxon>
        <taxon>Hexapoda</taxon>
        <taxon>Insecta</taxon>
        <taxon>Pterygota</taxon>
        <taxon>Neoptera</taxon>
        <taxon>Endopterygota</taxon>
        <taxon>Lepidoptera</taxon>
        <taxon>Glossata</taxon>
        <taxon>Ditrysia</taxon>
        <taxon>Papilionoidea</taxon>
        <taxon>Nymphalidae</taxon>
        <taxon>Danainae</taxon>
        <taxon>Danaini</taxon>
        <taxon>Danaina</taxon>
        <taxon>Danaus</taxon>
        <taxon>Anosia</taxon>
    </lineage>
</organism>
<proteinExistence type="inferred from homology"/>
<feature type="region of interest" description="Disordered" evidence="13">
    <location>
        <begin position="1142"/>
        <end position="1178"/>
    </location>
</feature>
<evidence type="ECO:0000313" key="17">
    <source>
        <dbReference type="Proteomes" id="UP000789524"/>
    </source>
</evidence>
<dbReference type="FunFam" id="3.40.50.300:FF:000888">
    <property type="entry name" value="GPN-loop GTPase 1"/>
    <property type="match status" value="1"/>
</dbReference>
<dbReference type="CDD" id="cd17870">
    <property type="entry name" value="GPN1"/>
    <property type="match status" value="1"/>
</dbReference>
<dbReference type="InterPro" id="IPR004130">
    <property type="entry name" value="Gpn"/>
</dbReference>
<evidence type="ECO:0000256" key="6">
    <source>
        <dbReference type="ARBA" id="ARBA00022741"/>
    </source>
</evidence>
<comment type="similarity">
    <text evidence="3">Belongs to the GPN-loop GTPase family.</text>
</comment>
<evidence type="ECO:0000313" key="16">
    <source>
        <dbReference type="EMBL" id="CAG9560200.1"/>
    </source>
</evidence>
<protein>
    <recommendedName>
        <fullName evidence="4">GPN-loop GTPase 1</fullName>
    </recommendedName>
    <alternativeName>
        <fullName evidence="12">XPA-binding protein 1 homolog</fullName>
    </alternativeName>
</protein>
<feature type="compositionally biased region" description="Acidic residues" evidence="13">
    <location>
        <begin position="1159"/>
        <end position="1178"/>
    </location>
</feature>
<keyword evidence="8" id="KW-0175">Coiled coil</keyword>
<dbReference type="GO" id="GO:0003924">
    <property type="term" value="F:GTPase activity"/>
    <property type="evidence" value="ECO:0007669"/>
    <property type="project" value="InterPro"/>
</dbReference>
<dbReference type="InterPro" id="IPR029445">
    <property type="entry name" value="INTS5_N"/>
</dbReference>
<dbReference type="AlphaFoldDB" id="A0A8J2VYU2"/>
<accession>A0A8J2VYU2</accession>
<dbReference type="PANTHER" id="PTHR21231">
    <property type="entry name" value="XPA-BINDING PROTEIN 1-RELATED"/>
    <property type="match status" value="1"/>
</dbReference>
<dbReference type="Gene3D" id="3.40.50.300">
    <property type="entry name" value="P-loop containing nucleotide triphosphate hydrolases"/>
    <property type="match status" value="1"/>
</dbReference>
<dbReference type="InterPro" id="IPR029444">
    <property type="entry name" value="INTS5_C"/>
</dbReference>
<evidence type="ECO:0000256" key="8">
    <source>
        <dbReference type="ARBA" id="ARBA00023054"/>
    </source>
</evidence>
<evidence type="ECO:0000256" key="7">
    <source>
        <dbReference type="ARBA" id="ARBA00022801"/>
    </source>
</evidence>